<keyword evidence="4" id="KW-1185">Reference proteome</keyword>
<dbReference type="GO" id="GO:0016747">
    <property type="term" value="F:acyltransferase activity, transferring groups other than amino-acyl groups"/>
    <property type="evidence" value="ECO:0007669"/>
    <property type="project" value="InterPro"/>
</dbReference>
<protein>
    <submittedName>
        <fullName evidence="3">Acyltransferase</fullName>
    </submittedName>
</protein>
<feature type="transmembrane region" description="Helical" evidence="1">
    <location>
        <begin position="222"/>
        <end position="242"/>
    </location>
</feature>
<organism evidence="3 4">
    <name type="scientific">Massilia forsythiae</name>
    <dbReference type="NCBI Taxonomy" id="2728020"/>
    <lineage>
        <taxon>Bacteria</taxon>
        <taxon>Pseudomonadati</taxon>
        <taxon>Pseudomonadota</taxon>
        <taxon>Betaproteobacteria</taxon>
        <taxon>Burkholderiales</taxon>
        <taxon>Oxalobacteraceae</taxon>
        <taxon>Telluria group</taxon>
        <taxon>Massilia</taxon>
    </lineage>
</organism>
<dbReference type="Proteomes" id="UP000502415">
    <property type="component" value="Chromosome"/>
</dbReference>
<keyword evidence="3" id="KW-0808">Transferase</keyword>
<dbReference type="AlphaFoldDB" id="A0A7Z2ZSW1"/>
<name>A0A7Z2ZSW1_9BURK</name>
<dbReference type="PANTHER" id="PTHR23028">
    <property type="entry name" value="ACETYLTRANSFERASE"/>
    <property type="match status" value="1"/>
</dbReference>
<dbReference type="GO" id="GO:0009103">
    <property type="term" value="P:lipopolysaccharide biosynthetic process"/>
    <property type="evidence" value="ECO:0007669"/>
    <property type="project" value="TreeGrafter"/>
</dbReference>
<feature type="transmembrane region" description="Helical" evidence="1">
    <location>
        <begin position="295"/>
        <end position="314"/>
    </location>
</feature>
<evidence type="ECO:0000259" key="2">
    <source>
        <dbReference type="Pfam" id="PF01757"/>
    </source>
</evidence>
<keyword evidence="1" id="KW-1133">Transmembrane helix</keyword>
<feature type="transmembrane region" description="Helical" evidence="1">
    <location>
        <begin position="87"/>
        <end position="105"/>
    </location>
</feature>
<feature type="transmembrane region" description="Helical" evidence="1">
    <location>
        <begin position="41"/>
        <end position="66"/>
    </location>
</feature>
<feature type="transmembrane region" description="Helical" evidence="1">
    <location>
        <begin position="12"/>
        <end position="29"/>
    </location>
</feature>
<feature type="transmembrane region" description="Helical" evidence="1">
    <location>
        <begin position="187"/>
        <end position="210"/>
    </location>
</feature>
<reference evidence="3 4" key="1">
    <citation type="submission" date="2020-04" db="EMBL/GenBank/DDBJ databases">
        <title>Genome sequencing of novel species.</title>
        <authorList>
            <person name="Heo J."/>
            <person name="Kim S.-J."/>
            <person name="Kim J.-S."/>
            <person name="Hong S.-B."/>
            <person name="Kwon S.-W."/>
        </authorList>
    </citation>
    <scope>NUCLEOTIDE SEQUENCE [LARGE SCALE GENOMIC DNA]</scope>
    <source>
        <strain evidence="3 4">GN2-R2</strain>
    </source>
</reference>
<evidence type="ECO:0000313" key="4">
    <source>
        <dbReference type="Proteomes" id="UP000502415"/>
    </source>
</evidence>
<keyword evidence="1" id="KW-0472">Membrane</keyword>
<feature type="domain" description="Acyltransferase 3" evidence="2">
    <location>
        <begin position="11"/>
        <end position="340"/>
    </location>
</feature>
<evidence type="ECO:0000313" key="3">
    <source>
        <dbReference type="EMBL" id="QJE00714.1"/>
    </source>
</evidence>
<feature type="transmembrane region" description="Helical" evidence="1">
    <location>
        <begin position="125"/>
        <end position="149"/>
    </location>
</feature>
<feature type="transmembrane region" description="Helical" evidence="1">
    <location>
        <begin position="254"/>
        <end position="275"/>
    </location>
</feature>
<dbReference type="PANTHER" id="PTHR23028:SF53">
    <property type="entry name" value="ACYL_TRANSF_3 DOMAIN-CONTAINING PROTEIN"/>
    <property type="match status" value="1"/>
</dbReference>
<proteinExistence type="predicted"/>
<feature type="transmembrane region" description="Helical" evidence="1">
    <location>
        <begin position="320"/>
        <end position="347"/>
    </location>
</feature>
<dbReference type="InterPro" id="IPR002656">
    <property type="entry name" value="Acyl_transf_3_dom"/>
</dbReference>
<dbReference type="EMBL" id="CP051685">
    <property type="protein sequence ID" value="QJE00714.1"/>
    <property type="molecule type" value="Genomic_DNA"/>
</dbReference>
<keyword evidence="3" id="KW-0012">Acyltransferase</keyword>
<dbReference type="InterPro" id="IPR050879">
    <property type="entry name" value="Acyltransferase_3"/>
</dbReference>
<evidence type="ECO:0000256" key="1">
    <source>
        <dbReference type="SAM" id="Phobius"/>
    </source>
</evidence>
<gene>
    <name evidence="3" type="ORF">HH212_12350</name>
</gene>
<dbReference type="RefSeq" id="WP_170202745.1">
    <property type="nucleotide sequence ID" value="NZ_CP051685.1"/>
</dbReference>
<accession>A0A7Z2ZSW1</accession>
<sequence>MRSMNLRYQPRVDQLRWLAATLVFLYHFQLEYRGLGGAALATPWAGIVTEGHTGVGLFFTLSGFLFMRIAQHNDGVLRYGDYLRNRLLRIAPLFLTIFLVATSIGRDDFQPQDLLYLLATNLGHAPTSATVVTGAAWTISLECLFYLLFPFLARFTLERGARYLLQWLALMAFFKLAAYGVNRNSTLMYFCTFIGRFDQFLAGMLAAMLYRRHRAGLHRHAPWLLAPAAALVIAGSAALHRFAPFGGSPAAPLWIFWSLFESFGWAWFILAWAAFEPRLPRPLERMLCHGGKVSFSFYLLHMGMLHLLAEHVGLVRPSGIGWIDAAVMVALAYGASWALATLSYHTIEEPFLRLRRRYGPARAAAPPTLDEVRPRMQAGIRKWH</sequence>
<dbReference type="KEGG" id="mfy:HH212_12350"/>
<dbReference type="Pfam" id="PF01757">
    <property type="entry name" value="Acyl_transf_3"/>
    <property type="match status" value="1"/>
</dbReference>
<keyword evidence="1" id="KW-0812">Transmembrane</keyword>
<dbReference type="GO" id="GO:0016020">
    <property type="term" value="C:membrane"/>
    <property type="evidence" value="ECO:0007669"/>
    <property type="project" value="TreeGrafter"/>
</dbReference>
<feature type="transmembrane region" description="Helical" evidence="1">
    <location>
        <begin position="161"/>
        <end position="181"/>
    </location>
</feature>